<reference evidence="11" key="2">
    <citation type="submission" date="2012-11" db="EMBL/GenBank/DDBJ databases">
        <authorList>
            <person name="Kuo A."/>
            <person name="Curtis B.A."/>
            <person name="Tanifuji G."/>
            <person name="Burki F."/>
            <person name="Gruber A."/>
            <person name="Irimia M."/>
            <person name="Maruyama S."/>
            <person name="Arias M.C."/>
            <person name="Ball S.G."/>
            <person name="Gile G.H."/>
            <person name="Hirakawa Y."/>
            <person name="Hopkins J.F."/>
            <person name="Rensing S.A."/>
            <person name="Schmutz J."/>
            <person name="Symeonidi A."/>
            <person name="Elias M."/>
            <person name="Eveleigh R.J."/>
            <person name="Herman E.K."/>
            <person name="Klute M.J."/>
            <person name="Nakayama T."/>
            <person name="Obornik M."/>
            <person name="Reyes-Prieto A."/>
            <person name="Armbrust E.V."/>
            <person name="Aves S.J."/>
            <person name="Beiko R.G."/>
            <person name="Coutinho P."/>
            <person name="Dacks J.B."/>
            <person name="Durnford D.G."/>
            <person name="Fast N.M."/>
            <person name="Green B.R."/>
            <person name="Grisdale C."/>
            <person name="Hempe F."/>
            <person name="Henrissat B."/>
            <person name="Hoppner M.P."/>
            <person name="Ishida K.-I."/>
            <person name="Kim E."/>
            <person name="Koreny L."/>
            <person name="Kroth P.G."/>
            <person name="Liu Y."/>
            <person name="Malik S.-B."/>
            <person name="Maier U.G."/>
            <person name="McRose D."/>
            <person name="Mock T."/>
            <person name="Neilson J.A."/>
            <person name="Onodera N.T."/>
            <person name="Poole A.M."/>
            <person name="Pritham E.J."/>
            <person name="Richards T.A."/>
            <person name="Rocap G."/>
            <person name="Roy S.W."/>
            <person name="Sarai C."/>
            <person name="Schaack S."/>
            <person name="Shirato S."/>
            <person name="Slamovits C.H."/>
            <person name="Spencer D.F."/>
            <person name="Suzuki S."/>
            <person name="Worden A.Z."/>
            <person name="Zauner S."/>
            <person name="Barry K."/>
            <person name="Bell C."/>
            <person name="Bharti A.K."/>
            <person name="Crow J.A."/>
            <person name="Grimwood J."/>
            <person name="Kramer R."/>
            <person name="Lindquist E."/>
            <person name="Lucas S."/>
            <person name="Salamov A."/>
            <person name="McFadden G.I."/>
            <person name="Lane C.E."/>
            <person name="Keeling P.J."/>
            <person name="Gray M.W."/>
            <person name="Grigoriev I.V."/>
            <person name="Archibald J.M."/>
        </authorList>
    </citation>
    <scope>NUCLEOTIDE SEQUENCE</scope>
    <source>
        <strain evidence="11">CCMP2712</strain>
    </source>
</reference>
<dbReference type="InterPro" id="IPR044607">
    <property type="entry name" value="RKD-like"/>
</dbReference>
<keyword evidence="4" id="KW-0238">DNA-binding</keyword>
<comment type="function">
    <text evidence="1">Putative transcription factor.</text>
</comment>
<feature type="compositionally biased region" description="Basic and acidic residues" evidence="7">
    <location>
        <begin position="189"/>
        <end position="213"/>
    </location>
</feature>
<feature type="compositionally biased region" description="Low complexity" evidence="7">
    <location>
        <begin position="239"/>
        <end position="253"/>
    </location>
</feature>
<dbReference type="EnsemblProtists" id="EKX44174">
    <property type="protein sequence ID" value="EKX44174"/>
    <property type="gene ID" value="GUITHDRAFT_109958"/>
</dbReference>
<feature type="region of interest" description="Disordered" evidence="7">
    <location>
        <begin position="181"/>
        <end position="227"/>
    </location>
</feature>
<keyword evidence="2" id="KW-0805">Transcription regulation</keyword>
<dbReference type="PANTHER" id="PTHR46373">
    <property type="entry name" value="PROTEIN RKD4"/>
    <property type="match status" value="1"/>
</dbReference>
<dbReference type="PaxDb" id="55529-EKX44174"/>
<dbReference type="GeneID" id="17300859"/>
<evidence type="ECO:0000256" key="5">
    <source>
        <dbReference type="ARBA" id="ARBA00023163"/>
    </source>
</evidence>
<feature type="compositionally biased region" description="Polar residues" evidence="7">
    <location>
        <begin position="286"/>
        <end position="310"/>
    </location>
</feature>
<dbReference type="EMBL" id="JH993006">
    <property type="protein sequence ID" value="EKX44174.1"/>
    <property type="molecule type" value="Genomic_DNA"/>
</dbReference>
<dbReference type="Proteomes" id="UP000011087">
    <property type="component" value="Unassembled WGS sequence"/>
</dbReference>
<feature type="region of interest" description="Disordered" evidence="7">
    <location>
        <begin position="239"/>
        <end position="262"/>
    </location>
</feature>
<dbReference type="KEGG" id="gtt:GUITHDRAFT_109958"/>
<accession>L1J7U7</accession>
<keyword evidence="3" id="KW-0175">Coiled coil</keyword>
<organism evidence="9">
    <name type="scientific">Guillardia theta (strain CCMP2712)</name>
    <name type="common">Cryptophyte</name>
    <dbReference type="NCBI Taxonomy" id="905079"/>
    <lineage>
        <taxon>Eukaryota</taxon>
        <taxon>Cryptophyceae</taxon>
        <taxon>Pyrenomonadales</taxon>
        <taxon>Geminigeraceae</taxon>
        <taxon>Guillardia</taxon>
    </lineage>
</organism>
<name>L1J7U7_GUITC</name>
<evidence type="ECO:0000256" key="4">
    <source>
        <dbReference type="ARBA" id="ARBA00023125"/>
    </source>
</evidence>
<evidence type="ECO:0000256" key="6">
    <source>
        <dbReference type="ARBA" id="ARBA00023242"/>
    </source>
</evidence>
<dbReference type="PANTHER" id="PTHR46373:SF2">
    <property type="entry name" value="RWP-RK DOMAIN-CONTAINING PROTEIN"/>
    <property type="match status" value="1"/>
</dbReference>
<evidence type="ECO:0000259" key="8">
    <source>
        <dbReference type="PROSITE" id="PS51519"/>
    </source>
</evidence>
<dbReference type="Pfam" id="PF02042">
    <property type="entry name" value="RWP-RK"/>
    <property type="match status" value="1"/>
</dbReference>
<keyword evidence="11" id="KW-1185">Reference proteome</keyword>
<proteinExistence type="predicted"/>
<dbReference type="OrthoDB" id="1747617at2759"/>
<evidence type="ECO:0000313" key="10">
    <source>
        <dbReference type="EnsemblProtists" id="EKX44174"/>
    </source>
</evidence>
<keyword evidence="6" id="KW-0539">Nucleus</keyword>
<evidence type="ECO:0000256" key="3">
    <source>
        <dbReference type="ARBA" id="ARBA00023054"/>
    </source>
</evidence>
<feature type="domain" description="RWP-RK" evidence="8">
    <location>
        <begin position="123"/>
        <end position="208"/>
    </location>
</feature>
<feature type="region of interest" description="Disordered" evidence="7">
    <location>
        <begin position="285"/>
        <end position="325"/>
    </location>
</feature>
<dbReference type="HOGENOM" id="CLU_777182_0_0_1"/>
<evidence type="ECO:0000313" key="11">
    <source>
        <dbReference type="Proteomes" id="UP000011087"/>
    </source>
</evidence>
<evidence type="ECO:0000256" key="2">
    <source>
        <dbReference type="ARBA" id="ARBA00023015"/>
    </source>
</evidence>
<keyword evidence="5" id="KW-0804">Transcription</keyword>
<dbReference type="RefSeq" id="XP_005831154.1">
    <property type="nucleotide sequence ID" value="XM_005831097.1"/>
</dbReference>
<reference evidence="9 11" key="1">
    <citation type="journal article" date="2012" name="Nature">
        <title>Algal genomes reveal evolutionary mosaicism and the fate of nucleomorphs.</title>
        <authorList>
            <consortium name="DOE Joint Genome Institute"/>
            <person name="Curtis B.A."/>
            <person name="Tanifuji G."/>
            <person name="Burki F."/>
            <person name="Gruber A."/>
            <person name="Irimia M."/>
            <person name="Maruyama S."/>
            <person name="Arias M.C."/>
            <person name="Ball S.G."/>
            <person name="Gile G.H."/>
            <person name="Hirakawa Y."/>
            <person name="Hopkins J.F."/>
            <person name="Kuo A."/>
            <person name="Rensing S.A."/>
            <person name="Schmutz J."/>
            <person name="Symeonidi A."/>
            <person name="Elias M."/>
            <person name="Eveleigh R.J."/>
            <person name="Herman E.K."/>
            <person name="Klute M.J."/>
            <person name="Nakayama T."/>
            <person name="Obornik M."/>
            <person name="Reyes-Prieto A."/>
            <person name="Armbrust E.V."/>
            <person name="Aves S.J."/>
            <person name="Beiko R.G."/>
            <person name="Coutinho P."/>
            <person name="Dacks J.B."/>
            <person name="Durnford D.G."/>
            <person name="Fast N.M."/>
            <person name="Green B.R."/>
            <person name="Grisdale C.J."/>
            <person name="Hempel F."/>
            <person name="Henrissat B."/>
            <person name="Hoppner M.P."/>
            <person name="Ishida K."/>
            <person name="Kim E."/>
            <person name="Koreny L."/>
            <person name="Kroth P.G."/>
            <person name="Liu Y."/>
            <person name="Malik S.B."/>
            <person name="Maier U.G."/>
            <person name="McRose D."/>
            <person name="Mock T."/>
            <person name="Neilson J.A."/>
            <person name="Onodera N.T."/>
            <person name="Poole A.M."/>
            <person name="Pritham E.J."/>
            <person name="Richards T.A."/>
            <person name="Rocap G."/>
            <person name="Roy S.W."/>
            <person name="Sarai C."/>
            <person name="Schaack S."/>
            <person name="Shirato S."/>
            <person name="Slamovits C.H."/>
            <person name="Spencer D.F."/>
            <person name="Suzuki S."/>
            <person name="Worden A.Z."/>
            <person name="Zauner S."/>
            <person name="Barry K."/>
            <person name="Bell C."/>
            <person name="Bharti A.K."/>
            <person name="Crow J.A."/>
            <person name="Grimwood J."/>
            <person name="Kramer R."/>
            <person name="Lindquist E."/>
            <person name="Lucas S."/>
            <person name="Salamov A."/>
            <person name="McFadden G.I."/>
            <person name="Lane C.E."/>
            <person name="Keeling P.J."/>
            <person name="Gray M.W."/>
            <person name="Grigoriev I.V."/>
            <person name="Archibald J.M."/>
        </authorList>
    </citation>
    <scope>NUCLEOTIDE SEQUENCE</scope>
    <source>
        <strain evidence="9 11">CCMP2712</strain>
    </source>
</reference>
<protein>
    <recommendedName>
        <fullName evidence="8">RWP-RK domain-containing protein</fullName>
    </recommendedName>
</protein>
<evidence type="ECO:0000256" key="1">
    <source>
        <dbReference type="ARBA" id="ARBA00004049"/>
    </source>
</evidence>
<dbReference type="InterPro" id="IPR003035">
    <property type="entry name" value="RWP-RK_dom"/>
</dbReference>
<dbReference type="GO" id="GO:0003677">
    <property type="term" value="F:DNA binding"/>
    <property type="evidence" value="ECO:0007669"/>
    <property type="project" value="UniProtKB-KW"/>
</dbReference>
<evidence type="ECO:0000256" key="7">
    <source>
        <dbReference type="SAM" id="MobiDB-lite"/>
    </source>
</evidence>
<dbReference type="AlphaFoldDB" id="L1J7U7"/>
<dbReference type="GO" id="GO:0003700">
    <property type="term" value="F:DNA-binding transcription factor activity"/>
    <property type="evidence" value="ECO:0007669"/>
    <property type="project" value="InterPro"/>
</dbReference>
<reference evidence="10" key="3">
    <citation type="submission" date="2016-03" db="UniProtKB">
        <authorList>
            <consortium name="EnsemblProtists"/>
        </authorList>
    </citation>
    <scope>IDENTIFICATION</scope>
</reference>
<gene>
    <name evidence="9" type="ORF">GUITHDRAFT_109958</name>
</gene>
<evidence type="ECO:0000313" key="9">
    <source>
        <dbReference type="EMBL" id="EKX44174.1"/>
    </source>
</evidence>
<sequence>MGDNGMFVPVQLVDHNAYDQRSEIGMPENLMCVPSHVSCMGTGVVPADQISSTPPPPPLLPSTQRIGMAPTLLPPPPSVYSQMLAESFHKLQEEAIRESAMKANSRPQQQQLPPQPHVHYVMPRKKQGGQMPSSKEIVALSYAKICSLFHLRQIEAARELGISLSALKTACRALGIFKWPNNRNSDAANESKAKQDKNEKTRENKKPRTRQDRGGSGPPSPPSPPSLLEAIEIPEVWEASSSSSLPSAAEPASMEQPVEEQEDLLRLEDLKSLESEVGARRFSLRDNGSSTCLEQDGSPSQSFDLASCSGSGDLDKRSREGSMPILNSFSGEEEIENLSGDTKWMDWFVNHPLYRSP</sequence>
<dbReference type="PROSITE" id="PS51519">
    <property type="entry name" value="RWP_RK"/>
    <property type="match status" value="1"/>
</dbReference>